<gene>
    <name evidence="2" type="ORF">GCM10007870_21660</name>
</gene>
<accession>A0ABQ5WSS6</accession>
<evidence type="ECO:0000313" key="2">
    <source>
        <dbReference type="EMBL" id="GLQ66582.1"/>
    </source>
</evidence>
<evidence type="ECO:0000313" key="3">
    <source>
        <dbReference type="Proteomes" id="UP001156629"/>
    </source>
</evidence>
<proteinExistence type="predicted"/>
<name>A0ABQ5WSS6_9PROT</name>
<organism evidence="2 3">
    <name type="scientific">Gluconobacter kondonii</name>
    <dbReference type="NCBI Taxonomy" id="941463"/>
    <lineage>
        <taxon>Bacteria</taxon>
        <taxon>Pseudomonadati</taxon>
        <taxon>Pseudomonadota</taxon>
        <taxon>Alphaproteobacteria</taxon>
        <taxon>Acetobacterales</taxon>
        <taxon>Acetobacteraceae</taxon>
        <taxon>Gluconobacter</taxon>
    </lineage>
</organism>
<comment type="caution">
    <text evidence="2">The sequence shown here is derived from an EMBL/GenBank/DDBJ whole genome shotgun (WGS) entry which is preliminary data.</text>
</comment>
<sequence length="54" mass="5829">MSKAAVSIQLTSRRPGSLKNYGGPTIDPPSLKESDIVAYQTNAVTIYADPRCMD</sequence>
<feature type="region of interest" description="Disordered" evidence="1">
    <location>
        <begin position="1"/>
        <end position="27"/>
    </location>
</feature>
<protein>
    <submittedName>
        <fullName evidence="2">Uncharacterized protein</fullName>
    </submittedName>
</protein>
<reference evidence="3" key="1">
    <citation type="journal article" date="2019" name="Int. J. Syst. Evol. Microbiol.">
        <title>The Global Catalogue of Microorganisms (GCM) 10K type strain sequencing project: providing services to taxonomists for standard genome sequencing and annotation.</title>
        <authorList>
            <consortium name="The Broad Institute Genomics Platform"/>
            <consortium name="The Broad Institute Genome Sequencing Center for Infectious Disease"/>
            <person name="Wu L."/>
            <person name="Ma J."/>
        </authorList>
    </citation>
    <scope>NUCLEOTIDE SEQUENCE [LARGE SCALE GENOMIC DNA]</scope>
    <source>
        <strain evidence="3">NBRC 3266</strain>
    </source>
</reference>
<keyword evidence="3" id="KW-1185">Reference proteome</keyword>
<dbReference type="Proteomes" id="UP001156629">
    <property type="component" value="Unassembled WGS sequence"/>
</dbReference>
<dbReference type="EMBL" id="BSNV01000017">
    <property type="protein sequence ID" value="GLQ66582.1"/>
    <property type="molecule type" value="Genomic_DNA"/>
</dbReference>
<evidence type="ECO:0000256" key="1">
    <source>
        <dbReference type="SAM" id="MobiDB-lite"/>
    </source>
</evidence>